<comment type="caution">
    <text evidence="3">The sequence shown here is derived from an EMBL/GenBank/DDBJ whole genome shotgun (WGS) entry which is preliminary data.</text>
</comment>
<protein>
    <submittedName>
        <fullName evidence="3">Uncharacterized protein</fullName>
    </submittedName>
</protein>
<organism evidence="3 4">
    <name type="scientific">Rhodoplanes serenus</name>
    <dbReference type="NCBI Taxonomy" id="200615"/>
    <lineage>
        <taxon>Bacteria</taxon>
        <taxon>Pseudomonadati</taxon>
        <taxon>Pseudomonadota</taxon>
        <taxon>Alphaproteobacteria</taxon>
        <taxon>Hyphomicrobiales</taxon>
        <taxon>Nitrobacteraceae</taxon>
        <taxon>Rhodoplanes</taxon>
    </lineage>
</organism>
<sequence length="258" mass="28239">MASYFESDRGRDPLTTAVSTVGIVIRYGFHLVGALVLGLIGLGLFTLWGYWPTVREQAPSFRLADPALERLPVRALVAESRGLGRVEIRHYGQVHSRGQDITVALVLPPRPGFGAGSIAGEVRDLPDLRRLPTRFGSTHWDLETRHGEVRAVDLAVNADGLRKQCLAFLSRFDTTAFYIKGWYCEGDGSRPSPGHLACLIDRLELIRPLAAKDADAALRAGMTRPMRCSGSPVVQTSDPRGPNPSVARKANPYAPPRY</sequence>
<evidence type="ECO:0000313" key="3">
    <source>
        <dbReference type="EMBL" id="VCU10086.1"/>
    </source>
</evidence>
<evidence type="ECO:0000256" key="1">
    <source>
        <dbReference type="SAM" id="MobiDB-lite"/>
    </source>
</evidence>
<dbReference type="OrthoDB" id="8128508at2"/>
<gene>
    <name evidence="3" type="ORF">RHODGE_RHODGE_03272</name>
</gene>
<keyword evidence="4" id="KW-1185">Reference proteome</keyword>
<keyword evidence="2" id="KW-1133">Transmembrane helix</keyword>
<name>A0A3S4B622_9BRAD</name>
<evidence type="ECO:0000256" key="2">
    <source>
        <dbReference type="SAM" id="Phobius"/>
    </source>
</evidence>
<keyword evidence="2" id="KW-0472">Membrane</keyword>
<reference evidence="4" key="1">
    <citation type="submission" date="2018-10" db="EMBL/GenBank/DDBJ databases">
        <authorList>
            <person name="Peiro R."/>
            <person name="Begona"/>
            <person name="Cbmso G."/>
            <person name="Lopez M."/>
            <person name="Gonzalez S."/>
            <person name="Sacristan E."/>
            <person name="Castillo E."/>
        </authorList>
    </citation>
    <scope>NUCLEOTIDE SEQUENCE [LARGE SCALE GENOMIC DNA]</scope>
</reference>
<dbReference type="Proteomes" id="UP000289200">
    <property type="component" value="Unassembled WGS sequence"/>
</dbReference>
<dbReference type="EMBL" id="UWOC01000160">
    <property type="protein sequence ID" value="VCU10086.1"/>
    <property type="molecule type" value="Genomic_DNA"/>
</dbReference>
<dbReference type="AlphaFoldDB" id="A0A3S4B622"/>
<feature type="transmembrane region" description="Helical" evidence="2">
    <location>
        <begin position="29"/>
        <end position="51"/>
    </location>
</feature>
<dbReference type="RefSeq" id="WP_129609972.1">
    <property type="nucleotide sequence ID" value="NZ_UWOC01000160.1"/>
</dbReference>
<accession>A0A3S4B622</accession>
<proteinExistence type="predicted"/>
<feature type="region of interest" description="Disordered" evidence="1">
    <location>
        <begin position="227"/>
        <end position="258"/>
    </location>
</feature>
<keyword evidence="2" id="KW-0812">Transmembrane</keyword>
<evidence type="ECO:0000313" key="4">
    <source>
        <dbReference type="Proteomes" id="UP000289200"/>
    </source>
</evidence>